<organism evidence="6 7">
    <name type="scientific">Fusarium kuroshium</name>
    <dbReference type="NCBI Taxonomy" id="2010991"/>
    <lineage>
        <taxon>Eukaryota</taxon>
        <taxon>Fungi</taxon>
        <taxon>Dikarya</taxon>
        <taxon>Ascomycota</taxon>
        <taxon>Pezizomycotina</taxon>
        <taxon>Sordariomycetes</taxon>
        <taxon>Hypocreomycetidae</taxon>
        <taxon>Hypocreales</taxon>
        <taxon>Nectriaceae</taxon>
        <taxon>Fusarium</taxon>
        <taxon>Fusarium solani species complex</taxon>
    </lineage>
</organism>
<dbReference type="Pfam" id="PF04479">
    <property type="entry name" value="RTA1"/>
    <property type="match status" value="1"/>
</dbReference>
<feature type="transmembrane region" description="Helical" evidence="5">
    <location>
        <begin position="64"/>
        <end position="91"/>
    </location>
</feature>
<sequence>MRHEYVLGGNLFFLIAFSILTPVQIYFGIRYKTWGFLFGMFCALVLEILGYASRVGLHYGKDLFLMYIVTLTIGPAFLSAALYLCLARIITVYGAHLARFRPMVYTTVFMLLDFFALLLQSAGGALVGGDDASMWDLGLKILQAGLSIHLIGIVIYAALCLEFGVVVHRAKGEWSGDFKMLQLSTKFKMFCIALSISTLAVLIRTAFRVAELSQGFDSKIAKSETAFLLLEGTMILVACLCLTIYHPGIAFQGRWEDADFSMKKRERKGDSEEDIGCGHVSLQSM</sequence>
<evidence type="ECO:0000256" key="3">
    <source>
        <dbReference type="ARBA" id="ARBA00022989"/>
    </source>
</evidence>
<feature type="transmembrane region" description="Helical" evidence="5">
    <location>
        <begin position="34"/>
        <end position="52"/>
    </location>
</feature>
<accession>A0A3M2SR71</accession>
<keyword evidence="7" id="KW-1185">Reference proteome</keyword>
<keyword evidence="2 5" id="KW-0812">Transmembrane</keyword>
<evidence type="ECO:0000256" key="2">
    <source>
        <dbReference type="ARBA" id="ARBA00022692"/>
    </source>
</evidence>
<feature type="transmembrane region" description="Helical" evidence="5">
    <location>
        <begin position="6"/>
        <end position="27"/>
    </location>
</feature>
<feature type="transmembrane region" description="Helical" evidence="5">
    <location>
        <begin position="227"/>
        <end position="245"/>
    </location>
</feature>
<evidence type="ECO:0000313" key="7">
    <source>
        <dbReference type="Proteomes" id="UP000277212"/>
    </source>
</evidence>
<dbReference type="STRING" id="2010991.A0A3M2SR71"/>
<dbReference type="PANTHER" id="PTHR31465:SF9">
    <property type="entry name" value="SPHINGOID LONG-CHAIN BASE TRANSPORTER RSB1"/>
    <property type="match status" value="1"/>
</dbReference>
<evidence type="ECO:0000313" key="6">
    <source>
        <dbReference type="EMBL" id="RMJ20067.1"/>
    </source>
</evidence>
<evidence type="ECO:0000256" key="1">
    <source>
        <dbReference type="ARBA" id="ARBA00004141"/>
    </source>
</evidence>
<name>A0A3M2SR71_9HYPO</name>
<proteinExistence type="predicted"/>
<evidence type="ECO:0008006" key="8">
    <source>
        <dbReference type="Google" id="ProtNLM"/>
    </source>
</evidence>
<keyword evidence="3 5" id="KW-1133">Transmembrane helix</keyword>
<reference evidence="6 7" key="1">
    <citation type="submission" date="2017-06" db="EMBL/GenBank/DDBJ databases">
        <title>Comparative genomic analysis of Ambrosia Fusariam Clade fungi.</title>
        <authorList>
            <person name="Stajich J.E."/>
            <person name="Carrillo J."/>
            <person name="Kijimoto T."/>
            <person name="Eskalen A."/>
            <person name="O'Donnell K."/>
            <person name="Kasson M."/>
        </authorList>
    </citation>
    <scope>NUCLEOTIDE SEQUENCE [LARGE SCALE GENOMIC DNA]</scope>
    <source>
        <strain evidence="6">UCR3666</strain>
    </source>
</reference>
<protein>
    <recommendedName>
        <fullName evidence="8">RTA1 domain protein</fullName>
    </recommendedName>
</protein>
<dbReference type="InterPro" id="IPR007568">
    <property type="entry name" value="RTA1"/>
</dbReference>
<dbReference type="GO" id="GO:0005886">
    <property type="term" value="C:plasma membrane"/>
    <property type="evidence" value="ECO:0007669"/>
    <property type="project" value="TreeGrafter"/>
</dbReference>
<feature type="transmembrane region" description="Helical" evidence="5">
    <location>
        <begin position="187"/>
        <end position="207"/>
    </location>
</feature>
<dbReference type="EMBL" id="NKUJ01000002">
    <property type="protein sequence ID" value="RMJ20067.1"/>
    <property type="molecule type" value="Genomic_DNA"/>
</dbReference>
<keyword evidence="4 5" id="KW-0472">Membrane</keyword>
<feature type="transmembrane region" description="Helical" evidence="5">
    <location>
        <begin position="146"/>
        <end position="167"/>
    </location>
</feature>
<evidence type="ECO:0000256" key="4">
    <source>
        <dbReference type="ARBA" id="ARBA00023136"/>
    </source>
</evidence>
<evidence type="ECO:0000256" key="5">
    <source>
        <dbReference type="SAM" id="Phobius"/>
    </source>
</evidence>
<comment type="caution">
    <text evidence="6">The sequence shown here is derived from an EMBL/GenBank/DDBJ whole genome shotgun (WGS) entry which is preliminary data.</text>
</comment>
<dbReference type="GO" id="GO:0000324">
    <property type="term" value="C:fungal-type vacuole"/>
    <property type="evidence" value="ECO:0007669"/>
    <property type="project" value="TreeGrafter"/>
</dbReference>
<feature type="transmembrane region" description="Helical" evidence="5">
    <location>
        <begin position="103"/>
        <end position="126"/>
    </location>
</feature>
<comment type="subcellular location">
    <subcellularLocation>
        <location evidence="1">Membrane</location>
        <topology evidence="1">Multi-pass membrane protein</topology>
    </subcellularLocation>
</comment>
<dbReference type="PANTHER" id="PTHR31465">
    <property type="entry name" value="PROTEIN RTA1-RELATED"/>
    <property type="match status" value="1"/>
</dbReference>
<dbReference type="OrthoDB" id="4521223at2759"/>
<gene>
    <name evidence="6" type="ORF">CDV36_000251</name>
</gene>
<dbReference type="AlphaFoldDB" id="A0A3M2SR71"/>
<dbReference type="Proteomes" id="UP000277212">
    <property type="component" value="Unassembled WGS sequence"/>
</dbReference>